<proteinExistence type="inferred from homology"/>
<evidence type="ECO:0000313" key="19">
    <source>
        <dbReference type="Proteomes" id="UP000650833"/>
    </source>
</evidence>
<evidence type="ECO:0000256" key="15">
    <source>
        <dbReference type="RuleBase" id="RU367103"/>
    </source>
</evidence>
<evidence type="ECO:0000256" key="13">
    <source>
        <dbReference type="ARBA" id="ARBA00048635"/>
    </source>
</evidence>
<comment type="catalytic activity">
    <reaction evidence="14 15">
        <text>adenosine(4) in tRNA(His) + S-adenosyl-L-methionine = 2'-O-methyladenosine(4) in tRNA(His) + S-adenosyl-L-homocysteine + H(+)</text>
        <dbReference type="Rhea" id="RHEA:43196"/>
        <dbReference type="Rhea" id="RHEA-COMP:10401"/>
        <dbReference type="Rhea" id="RHEA-COMP:10402"/>
        <dbReference type="ChEBI" id="CHEBI:15378"/>
        <dbReference type="ChEBI" id="CHEBI:57856"/>
        <dbReference type="ChEBI" id="CHEBI:59789"/>
        <dbReference type="ChEBI" id="CHEBI:74411"/>
        <dbReference type="ChEBI" id="CHEBI:74477"/>
        <dbReference type="EC" id="2.1.1.225"/>
    </reaction>
</comment>
<dbReference type="Pfam" id="PF05253">
    <property type="entry name" value="zf-U11-48K"/>
    <property type="match status" value="1"/>
</dbReference>
<dbReference type="AlphaFoldDB" id="A0A8H7VIQ0"/>
<comment type="catalytic activity">
    <reaction evidence="13 15">
        <text>cytidine(4) in tRNA(Gly)(GCC) + S-adenosyl-L-methionine = 2'-O-methylcytidine(4) in tRNA(Gly)(GCC) + S-adenosyl-L-homocysteine + H(+)</text>
        <dbReference type="Rhea" id="RHEA:43192"/>
        <dbReference type="Rhea" id="RHEA-COMP:10399"/>
        <dbReference type="Rhea" id="RHEA-COMP:10400"/>
        <dbReference type="ChEBI" id="CHEBI:15378"/>
        <dbReference type="ChEBI" id="CHEBI:57856"/>
        <dbReference type="ChEBI" id="CHEBI:59789"/>
        <dbReference type="ChEBI" id="CHEBI:74495"/>
        <dbReference type="ChEBI" id="CHEBI:82748"/>
        <dbReference type="EC" id="2.1.1.225"/>
    </reaction>
</comment>
<dbReference type="InterPro" id="IPR007871">
    <property type="entry name" value="Methyltransferase_TRM13"/>
</dbReference>
<dbReference type="GO" id="GO:0030488">
    <property type="term" value="P:tRNA methylation"/>
    <property type="evidence" value="ECO:0007669"/>
    <property type="project" value="InterPro"/>
</dbReference>
<keyword evidence="9 15" id="KW-0479">Metal-binding</keyword>
<dbReference type="InterPro" id="IPR039044">
    <property type="entry name" value="Trm13"/>
</dbReference>
<evidence type="ECO:0000256" key="12">
    <source>
        <dbReference type="ARBA" id="ARBA00048165"/>
    </source>
</evidence>
<evidence type="ECO:0000313" key="18">
    <source>
        <dbReference type="EMBL" id="KAG2215994.1"/>
    </source>
</evidence>
<evidence type="ECO:0000256" key="5">
    <source>
        <dbReference type="ARBA" id="ARBA00022603"/>
    </source>
</evidence>
<comment type="catalytic activity">
    <reaction evidence="12 15">
        <text>cytidine(4) in tRNA(Pro) + S-adenosyl-L-methionine = 2'-O-methylcytidine(4) in tRNA(Pro) + S-adenosyl-L-homocysteine + H(+)</text>
        <dbReference type="Rhea" id="RHEA:32767"/>
        <dbReference type="Rhea" id="RHEA-COMP:10397"/>
        <dbReference type="Rhea" id="RHEA-COMP:10398"/>
        <dbReference type="ChEBI" id="CHEBI:15378"/>
        <dbReference type="ChEBI" id="CHEBI:57856"/>
        <dbReference type="ChEBI" id="CHEBI:59789"/>
        <dbReference type="ChEBI" id="CHEBI:74495"/>
        <dbReference type="ChEBI" id="CHEBI:82748"/>
        <dbReference type="EC" id="2.1.1.225"/>
    </reaction>
</comment>
<dbReference type="Pfam" id="PF05206">
    <property type="entry name" value="TRM13"/>
    <property type="match status" value="1"/>
</dbReference>
<dbReference type="Proteomes" id="UP000650833">
    <property type="component" value="Unassembled WGS sequence"/>
</dbReference>
<accession>A0A8H7VIQ0</accession>
<keyword evidence="11 15" id="KW-0862">Zinc</keyword>
<dbReference type="GO" id="GO:0008270">
    <property type="term" value="F:zinc ion binding"/>
    <property type="evidence" value="ECO:0007669"/>
    <property type="project" value="UniProtKB-KW"/>
</dbReference>
<gene>
    <name evidence="18" type="ORF">INT46_007054</name>
</gene>
<evidence type="ECO:0000256" key="10">
    <source>
        <dbReference type="ARBA" id="ARBA00022771"/>
    </source>
</evidence>
<dbReference type="EC" id="2.1.1.225" evidence="3 15"/>
<feature type="region of interest" description="Disordered" evidence="16">
    <location>
        <begin position="372"/>
        <end position="415"/>
    </location>
</feature>
<feature type="domain" description="CHHC U11-48K-type" evidence="17">
    <location>
        <begin position="67"/>
        <end position="94"/>
    </location>
</feature>
<keyword evidence="7 15" id="KW-0949">S-adenosyl-L-methionine</keyword>
<evidence type="ECO:0000256" key="9">
    <source>
        <dbReference type="ARBA" id="ARBA00022723"/>
    </source>
</evidence>
<dbReference type="OrthoDB" id="258806at2759"/>
<organism evidence="18 19">
    <name type="scientific">Mucor plumbeus</name>
    <dbReference type="NCBI Taxonomy" id="97098"/>
    <lineage>
        <taxon>Eukaryota</taxon>
        <taxon>Fungi</taxon>
        <taxon>Fungi incertae sedis</taxon>
        <taxon>Mucoromycota</taxon>
        <taxon>Mucoromycotina</taxon>
        <taxon>Mucoromycetes</taxon>
        <taxon>Mucorales</taxon>
        <taxon>Mucorineae</taxon>
        <taxon>Mucoraceae</taxon>
        <taxon>Mucor</taxon>
    </lineage>
</organism>
<dbReference type="PROSITE" id="PS51800">
    <property type="entry name" value="ZF_CHHC_U11_48K"/>
    <property type="match status" value="1"/>
</dbReference>
<evidence type="ECO:0000256" key="16">
    <source>
        <dbReference type="SAM" id="MobiDB-lite"/>
    </source>
</evidence>
<dbReference type="EMBL" id="JAEPRC010000001">
    <property type="protein sequence ID" value="KAG2215994.1"/>
    <property type="molecule type" value="Genomic_DNA"/>
</dbReference>
<sequence>MPKDPIEKKSKKVKEPFVIPPVPTKPQQCHFYVLRKRRYCGLPARKDLNYCGEHLNAKPDSEGLPKRIPCPYDNSHTIFEKDLEKHLKSRCNARPRELPVCHSLNVNCSLPLSDEELEFQKNIYSHQKMFVQPWLARVQLQELSKEDLDSIINKVYVAYDAHVAPIPMEQLTHPSSEKKRDTVKHTKHLDQLSSLMGHMEKNNMLKDKTACFVEFGAGKGDLSLYVKKAVNEENGEATYLLLDRKSVRNKTDQTLHGHSENKSRVQRQLIDIKDLDLSKVECIADNDKKVVAVSKHLCGCATDISLKCLMNYVEAEKSKGHADPIQGIIIAICCHQICRYEMYPNQQYLELINMSKTEFERMCKMTSWATCHSGSTTEKKTDSETTAEDDEHANLNSNDDQDDNSDKTTNHFSGRDHVERESIGYKCKRVIDAGRAKYLEQFGFDAKLVYYVDSATSLENCALIATPKQQ</sequence>
<dbReference type="Pfam" id="PF11722">
    <property type="entry name" value="zf-TRM13_CCCH"/>
    <property type="match status" value="1"/>
</dbReference>
<comment type="caution">
    <text evidence="18">The sequence shown here is derived from an EMBL/GenBank/DDBJ whole genome shotgun (WGS) entry which is preliminary data.</text>
</comment>
<keyword evidence="8 15" id="KW-0819">tRNA processing</keyword>
<evidence type="ECO:0000256" key="1">
    <source>
        <dbReference type="ARBA" id="ARBA00002267"/>
    </source>
</evidence>
<evidence type="ECO:0000256" key="4">
    <source>
        <dbReference type="ARBA" id="ARBA00015883"/>
    </source>
</evidence>
<dbReference type="GO" id="GO:0106050">
    <property type="term" value="F:tRNA 2'-O-methyltransferase activity"/>
    <property type="evidence" value="ECO:0007669"/>
    <property type="project" value="UniProtKB-UniRule"/>
</dbReference>
<keyword evidence="19" id="KW-1185">Reference proteome</keyword>
<comment type="function">
    <text evidence="1 15">tRNA methylase which 2'-O-methylates cytidine(4) in tRNA(Pro) and tRNA(Gly)(GCC), and adenosine(4) in tRNA(His).</text>
</comment>
<evidence type="ECO:0000256" key="14">
    <source>
        <dbReference type="ARBA" id="ARBA00049393"/>
    </source>
</evidence>
<comment type="similarity">
    <text evidence="2 15">Belongs to the methyltransferase TRM13 family.</text>
</comment>
<evidence type="ECO:0000259" key="17">
    <source>
        <dbReference type="PROSITE" id="PS51800"/>
    </source>
</evidence>
<reference evidence="18" key="1">
    <citation type="submission" date="2020-12" db="EMBL/GenBank/DDBJ databases">
        <title>Metabolic potential, ecology and presence of endohyphal bacteria is reflected in genomic diversity of Mucoromycotina.</title>
        <authorList>
            <person name="Muszewska A."/>
            <person name="Okrasinska A."/>
            <person name="Steczkiewicz K."/>
            <person name="Drgas O."/>
            <person name="Orlowska M."/>
            <person name="Perlinska-Lenart U."/>
            <person name="Aleksandrzak-Piekarczyk T."/>
            <person name="Szatraj K."/>
            <person name="Zielenkiewicz U."/>
            <person name="Pilsyk S."/>
            <person name="Malc E."/>
            <person name="Mieczkowski P."/>
            <person name="Kruszewska J.S."/>
            <person name="Biernat P."/>
            <person name="Pawlowska J."/>
        </authorList>
    </citation>
    <scope>NUCLEOTIDE SEQUENCE</scope>
    <source>
        <strain evidence="18">CBS 226.32</strain>
    </source>
</reference>
<protein>
    <recommendedName>
        <fullName evidence="4 15">tRNA:m(4)X modification enzyme TRM13</fullName>
        <ecNumber evidence="3 15">2.1.1.225</ecNumber>
    </recommendedName>
</protein>
<evidence type="ECO:0000256" key="8">
    <source>
        <dbReference type="ARBA" id="ARBA00022694"/>
    </source>
</evidence>
<evidence type="ECO:0000256" key="2">
    <source>
        <dbReference type="ARBA" id="ARBA00005265"/>
    </source>
</evidence>
<keyword evidence="6 15" id="KW-0808">Transferase</keyword>
<dbReference type="PANTHER" id="PTHR12998:SF0">
    <property type="entry name" value="TRNA:M(4)X MODIFICATION ENZYME TRM13 HOMOLOG"/>
    <property type="match status" value="1"/>
</dbReference>
<feature type="compositionally biased region" description="Basic and acidic residues" evidence="16">
    <location>
        <begin position="404"/>
        <end position="415"/>
    </location>
</feature>
<name>A0A8H7VIQ0_9FUNG</name>
<keyword evidence="10 15" id="KW-0863">Zinc-finger</keyword>
<dbReference type="InterPro" id="IPR021721">
    <property type="entry name" value="Znf_CCCH-type_TRM13"/>
</dbReference>
<evidence type="ECO:0000256" key="6">
    <source>
        <dbReference type="ARBA" id="ARBA00022679"/>
    </source>
</evidence>
<evidence type="ECO:0000256" key="11">
    <source>
        <dbReference type="ARBA" id="ARBA00022833"/>
    </source>
</evidence>
<dbReference type="InterPro" id="IPR022776">
    <property type="entry name" value="TRM13/UPF0224_CHHC_Znf_dom"/>
</dbReference>
<dbReference type="PANTHER" id="PTHR12998">
    <property type="entry name" value="TRNA:M(4)X MODIFICATION ENZYME TRM13 HOMOLOG"/>
    <property type="match status" value="1"/>
</dbReference>
<evidence type="ECO:0000256" key="3">
    <source>
        <dbReference type="ARBA" id="ARBA00012810"/>
    </source>
</evidence>
<evidence type="ECO:0000256" key="7">
    <source>
        <dbReference type="ARBA" id="ARBA00022691"/>
    </source>
</evidence>
<keyword evidence="5 15" id="KW-0489">Methyltransferase</keyword>